<feature type="region of interest" description="Disordered" evidence="1">
    <location>
        <begin position="149"/>
        <end position="187"/>
    </location>
</feature>
<evidence type="ECO:0000256" key="1">
    <source>
        <dbReference type="SAM" id="MobiDB-lite"/>
    </source>
</evidence>
<feature type="compositionally biased region" description="Low complexity" evidence="1">
    <location>
        <begin position="424"/>
        <end position="449"/>
    </location>
</feature>
<feature type="compositionally biased region" description="Basic and acidic residues" evidence="1">
    <location>
        <begin position="255"/>
        <end position="269"/>
    </location>
</feature>
<name>A0A495JEW6_9ACTN</name>
<dbReference type="EMBL" id="RBKT01000001">
    <property type="protein sequence ID" value="RKR87068.1"/>
    <property type="molecule type" value="Genomic_DNA"/>
</dbReference>
<feature type="compositionally biased region" description="Basic residues" evidence="1">
    <location>
        <begin position="1"/>
        <end position="20"/>
    </location>
</feature>
<gene>
    <name evidence="2" type="ORF">BDK92_1340</name>
</gene>
<dbReference type="AlphaFoldDB" id="A0A495JEW6"/>
<dbReference type="Proteomes" id="UP000277671">
    <property type="component" value="Unassembled WGS sequence"/>
</dbReference>
<proteinExistence type="predicted"/>
<evidence type="ECO:0000313" key="3">
    <source>
        <dbReference type="Proteomes" id="UP000277671"/>
    </source>
</evidence>
<protein>
    <submittedName>
        <fullName evidence="2">Uncharacterized protein</fullName>
    </submittedName>
</protein>
<evidence type="ECO:0000313" key="2">
    <source>
        <dbReference type="EMBL" id="RKR87068.1"/>
    </source>
</evidence>
<feature type="region of interest" description="Disordered" evidence="1">
    <location>
        <begin position="1"/>
        <end position="32"/>
    </location>
</feature>
<feature type="compositionally biased region" description="Low complexity" evidence="1">
    <location>
        <begin position="152"/>
        <end position="168"/>
    </location>
</feature>
<comment type="caution">
    <text evidence="2">The sequence shown here is derived from an EMBL/GenBank/DDBJ whole genome shotgun (WGS) entry which is preliminary data.</text>
</comment>
<accession>A0A495JEW6</accession>
<feature type="region of interest" description="Disordered" evidence="1">
    <location>
        <begin position="424"/>
        <end position="459"/>
    </location>
</feature>
<sequence length="579" mass="59670">MPPTGRRRPGAGHPPSRRRPQPPTEGWRAAPATTRRARLAALAVLGCLALSSGAGLAAGLVSCTPAAPTDPARALTAAEAHRLASMRIVNYRHGRAGVRATLGGPGTQIQLTGTVDWPRALAYLRVGGPGAGSQRGLLQAVPGLVVTRPDVASGAPGEPAGEPPASGADQAGERPEPPPEVPPTDGWRARRLVTSGPVPAAVDSFLALLFAVAADRPDPAEPLLAGDGARWLGRDHAGGVDVDVLLGPAVPVATGHHEPVPGATGHHEPGSGPGPSDTAEPAPAVPDGLAGGAVRYWLDDDGQLHRFEALLAGDVPVQVDVDRAALPELNGVAALGGPPVEPRAVTADEADLLARVRSANRAPGGAEIGLAVPTQPVSELPAANLRAAGWVDWSRGVAYLGVHELDRPGERTLLRADRTGVAVRDVPAAPAPSPSAGTPGTGPRTRPAGAVPPPLPPPRDREWSYLSWQRRADALGAPDLDLLLNEALAIGGAGLGSAARLRESANWLRQESLDGRPVAVFEVPKEAEVSVGRGQARMRYWVDGDGLLRRLELRTRIGAFAQLDLAPGRVPELPAVPVD</sequence>
<organism evidence="2 3">
    <name type="scientific">Micromonospora pisi</name>
    <dbReference type="NCBI Taxonomy" id="589240"/>
    <lineage>
        <taxon>Bacteria</taxon>
        <taxon>Bacillati</taxon>
        <taxon>Actinomycetota</taxon>
        <taxon>Actinomycetes</taxon>
        <taxon>Micromonosporales</taxon>
        <taxon>Micromonosporaceae</taxon>
        <taxon>Micromonospora</taxon>
    </lineage>
</organism>
<reference evidence="2 3" key="1">
    <citation type="submission" date="2018-10" db="EMBL/GenBank/DDBJ databases">
        <title>Sequencing the genomes of 1000 actinobacteria strains.</title>
        <authorList>
            <person name="Klenk H.-P."/>
        </authorList>
    </citation>
    <scope>NUCLEOTIDE SEQUENCE [LARGE SCALE GENOMIC DNA]</scope>
    <source>
        <strain evidence="2 3">DSM 45175</strain>
    </source>
</reference>
<keyword evidence="3" id="KW-1185">Reference proteome</keyword>
<feature type="region of interest" description="Disordered" evidence="1">
    <location>
        <begin position="253"/>
        <end position="286"/>
    </location>
</feature>